<dbReference type="InterPro" id="IPR020598">
    <property type="entry name" value="rRNA_Ade_methylase_Trfase_N"/>
</dbReference>
<dbReference type="PANTHER" id="PTHR11727:SF7">
    <property type="entry name" value="DIMETHYLADENOSINE TRANSFERASE-RELATED"/>
    <property type="match status" value="1"/>
</dbReference>
<feature type="binding site" evidence="5">
    <location>
        <position position="61"/>
    </location>
    <ligand>
        <name>S-adenosyl-L-methionine</name>
        <dbReference type="ChEBI" id="CHEBI:59789"/>
    </ligand>
</feature>
<evidence type="ECO:0000259" key="7">
    <source>
        <dbReference type="SMART" id="SM00650"/>
    </source>
</evidence>
<evidence type="ECO:0000313" key="8">
    <source>
        <dbReference type="EMBL" id="EEV87685.1"/>
    </source>
</evidence>
<dbReference type="PANTHER" id="PTHR11727">
    <property type="entry name" value="DIMETHYLADENOSINE TRANSFERASE"/>
    <property type="match status" value="1"/>
</dbReference>
<dbReference type="CDD" id="cd02440">
    <property type="entry name" value="AdoMet_MTases"/>
    <property type="match status" value="1"/>
</dbReference>
<name>C8NCI9_CARH6</name>
<feature type="region of interest" description="Disordered" evidence="6">
    <location>
        <begin position="161"/>
        <end position="180"/>
    </location>
</feature>
<reference evidence="8 9" key="1">
    <citation type="submission" date="2009-08" db="EMBL/GenBank/DDBJ databases">
        <authorList>
            <person name="Qin X."/>
            <person name="Bachman B."/>
            <person name="Battles P."/>
            <person name="Bell A."/>
            <person name="Bess C."/>
            <person name="Bickham C."/>
            <person name="Chaboub L."/>
            <person name="Chen D."/>
            <person name="Coyle M."/>
            <person name="Deiros D.R."/>
            <person name="Dinh H."/>
            <person name="Forbes L."/>
            <person name="Fowler G."/>
            <person name="Francisco L."/>
            <person name="Fu Q."/>
            <person name="Gubbala S."/>
            <person name="Hale W."/>
            <person name="Han Y."/>
            <person name="Hemphill L."/>
            <person name="Highlander S.K."/>
            <person name="Hirani K."/>
            <person name="Hogues M."/>
            <person name="Jackson L."/>
            <person name="Jakkamsetti A."/>
            <person name="Javaid M."/>
            <person name="Jiang H."/>
            <person name="Korchina V."/>
            <person name="Kovar C."/>
            <person name="Lara F."/>
            <person name="Lee S."/>
            <person name="Mata R."/>
            <person name="Mathew T."/>
            <person name="Moen C."/>
            <person name="Morales K."/>
            <person name="Munidasa M."/>
            <person name="Nazareth L."/>
            <person name="Ngo R."/>
            <person name="Nguyen L."/>
            <person name="Okwuonu G."/>
            <person name="Ongeri F."/>
            <person name="Patil S."/>
            <person name="Petrosino J."/>
            <person name="Pham C."/>
            <person name="Pham P."/>
            <person name="Pu L.-L."/>
            <person name="Puazo M."/>
            <person name="Raj R."/>
            <person name="Reid J."/>
            <person name="Rouhana J."/>
            <person name="Saada N."/>
            <person name="Shang Y."/>
            <person name="Simmons D."/>
            <person name="Thornton R."/>
            <person name="Warren J."/>
            <person name="Weissenberger G."/>
            <person name="Zhang J."/>
            <person name="Zhang L."/>
            <person name="Zhou C."/>
            <person name="Zhu D."/>
            <person name="Muzny D."/>
            <person name="Worley K."/>
            <person name="Gibbs R."/>
        </authorList>
    </citation>
    <scope>NUCLEOTIDE SEQUENCE [LARGE SCALE GENOMIC DNA]</scope>
    <source>
        <strain evidence="9">ATCC 15826 / DSM 8339 / NCTC 10426 / 6573</strain>
    </source>
</reference>
<dbReference type="PROSITE" id="PS51689">
    <property type="entry name" value="SAM_RNA_A_N6_MT"/>
    <property type="match status" value="1"/>
</dbReference>
<protein>
    <submittedName>
        <fullName evidence="8">Ribosomal RNA adenine dimethylase family protein</fullName>
        <ecNumber evidence="8">2.1.1.-</ecNumber>
    </submittedName>
</protein>
<keyword evidence="4 5" id="KW-0694">RNA-binding</keyword>
<accession>C8NCI9</accession>
<dbReference type="GO" id="GO:0000179">
    <property type="term" value="F:rRNA (adenine-N6,N6-)-dimethyltransferase activity"/>
    <property type="evidence" value="ECO:0007669"/>
    <property type="project" value="UniProtKB-UniRule"/>
</dbReference>
<keyword evidence="1 5" id="KW-0489">Methyltransferase</keyword>
<dbReference type="GO" id="GO:0003723">
    <property type="term" value="F:RNA binding"/>
    <property type="evidence" value="ECO:0007669"/>
    <property type="project" value="UniProtKB-UniRule"/>
</dbReference>
<feature type="binding site" evidence="5">
    <location>
        <position position="40"/>
    </location>
    <ligand>
        <name>S-adenosyl-L-methionine</name>
        <dbReference type="ChEBI" id="CHEBI:59789"/>
    </ligand>
</feature>
<dbReference type="SUPFAM" id="SSF53335">
    <property type="entry name" value="S-adenosyl-L-methionine-dependent methyltransferases"/>
    <property type="match status" value="1"/>
</dbReference>
<dbReference type="Gene3D" id="3.40.50.150">
    <property type="entry name" value="Vaccinia Virus protein VP39"/>
    <property type="match status" value="1"/>
</dbReference>
<dbReference type="GO" id="GO:0005829">
    <property type="term" value="C:cytosol"/>
    <property type="evidence" value="ECO:0007669"/>
    <property type="project" value="TreeGrafter"/>
</dbReference>
<evidence type="ECO:0000313" key="9">
    <source>
        <dbReference type="Proteomes" id="UP000004870"/>
    </source>
</evidence>
<evidence type="ECO:0000256" key="5">
    <source>
        <dbReference type="PROSITE-ProRule" id="PRU01026"/>
    </source>
</evidence>
<organism evidence="8 9">
    <name type="scientific">Cardiobacterium hominis (strain ATCC 15826 / DSM 8339 / NCTC 10426 / 6573)</name>
    <dbReference type="NCBI Taxonomy" id="638300"/>
    <lineage>
        <taxon>Bacteria</taxon>
        <taxon>Pseudomonadati</taxon>
        <taxon>Pseudomonadota</taxon>
        <taxon>Gammaproteobacteria</taxon>
        <taxon>Cardiobacteriales</taxon>
        <taxon>Cardiobacteriaceae</taxon>
        <taxon>Cardiobacterium</taxon>
    </lineage>
</organism>
<feature type="compositionally biased region" description="Low complexity" evidence="6">
    <location>
        <begin position="195"/>
        <end position="223"/>
    </location>
</feature>
<comment type="caution">
    <text evidence="8">The sequence shown here is derived from an EMBL/GenBank/DDBJ whole genome shotgun (WGS) entry which is preliminary data.</text>
</comment>
<dbReference type="Proteomes" id="UP000004870">
    <property type="component" value="Unassembled WGS sequence"/>
</dbReference>
<comment type="caution">
    <text evidence="5">Lacks conserved residue(s) required for the propagation of feature annotation.</text>
</comment>
<dbReference type="InterPro" id="IPR001737">
    <property type="entry name" value="KsgA/Erm"/>
</dbReference>
<evidence type="ECO:0000256" key="2">
    <source>
        <dbReference type="ARBA" id="ARBA00022679"/>
    </source>
</evidence>
<comment type="similarity">
    <text evidence="5">Belongs to the class I-like SAM-binding methyltransferase superfamily. rRNA adenine N(6)-methyltransferase family.</text>
</comment>
<evidence type="ECO:0000256" key="4">
    <source>
        <dbReference type="ARBA" id="ARBA00022884"/>
    </source>
</evidence>
<dbReference type="InterPro" id="IPR020596">
    <property type="entry name" value="rRNA_Ade_Mease_Trfase_CS"/>
</dbReference>
<dbReference type="HOGENOM" id="CLU_1118583_0_0_6"/>
<keyword evidence="2 5" id="KW-0808">Transferase</keyword>
<evidence type="ECO:0000256" key="6">
    <source>
        <dbReference type="SAM" id="MobiDB-lite"/>
    </source>
</evidence>
<evidence type="ECO:0000256" key="3">
    <source>
        <dbReference type="ARBA" id="ARBA00022691"/>
    </source>
</evidence>
<feature type="region of interest" description="Disordered" evidence="6">
    <location>
        <begin position="98"/>
        <end position="146"/>
    </location>
</feature>
<dbReference type="EC" id="2.1.1.-" evidence="8"/>
<keyword evidence="9" id="KW-1185">Reference proteome</keyword>
<gene>
    <name evidence="8" type="primary">ksgA2</name>
    <name evidence="8" type="ORF">HMPREF0198_2217</name>
</gene>
<feature type="domain" description="Ribosomal RNA adenine methylase transferase N-terminal" evidence="7">
    <location>
        <begin position="20"/>
        <end position="178"/>
    </location>
</feature>
<feature type="binding site" evidence="5">
    <location>
        <position position="86"/>
    </location>
    <ligand>
        <name>S-adenosyl-L-methionine</name>
        <dbReference type="ChEBI" id="CHEBI:59789"/>
    </ligand>
</feature>
<feature type="binding site" evidence="5">
    <location>
        <position position="13"/>
    </location>
    <ligand>
        <name>S-adenosyl-L-methionine</name>
        <dbReference type="ChEBI" id="CHEBI:59789"/>
    </ligand>
</feature>
<sequence length="248" mass="25238">MNEVKAAKHLGQHFLRDEAVIARLLAVINAKAGERILEIGPGLGALTLPLLRQTGAMTAVEYDPRVLAPLAKKAATLGTLHLIHADILTIDFGELLAKQPPPPVGEGRGGGSDQPASATSTPPSPRAGGAGSGVHPHTAAAESAATHKVRLGPPQAAEIITAPHSPTDLPPPPQTRGRVGEGVVKTRAATIRKNSASSATSPTTSPRPSSFTASRSVSTSTTCTTCCKKKSLTASPPRPAAKPTAASA</sequence>
<dbReference type="InterPro" id="IPR029063">
    <property type="entry name" value="SAM-dependent_MTases_sf"/>
</dbReference>
<feature type="region of interest" description="Disordered" evidence="6">
    <location>
        <begin position="189"/>
        <end position="248"/>
    </location>
</feature>
<evidence type="ECO:0000256" key="1">
    <source>
        <dbReference type="ARBA" id="ARBA00022603"/>
    </source>
</evidence>
<keyword evidence="3 5" id="KW-0949">S-adenosyl-L-methionine</keyword>
<dbReference type="AlphaFoldDB" id="C8NCI9"/>
<proteinExistence type="inferred from homology"/>
<dbReference type="PROSITE" id="PS01131">
    <property type="entry name" value="RRNA_A_DIMETH"/>
    <property type="match status" value="1"/>
</dbReference>
<dbReference type="EMBL" id="ACKY01000116">
    <property type="protein sequence ID" value="EEV87685.1"/>
    <property type="molecule type" value="Genomic_DNA"/>
</dbReference>
<feature type="binding site" evidence="5">
    <location>
        <position position="15"/>
    </location>
    <ligand>
        <name>S-adenosyl-L-methionine</name>
        <dbReference type="ChEBI" id="CHEBI:59789"/>
    </ligand>
</feature>
<dbReference type="Pfam" id="PF00398">
    <property type="entry name" value="RrnaAD"/>
    <property type="match status" value="1"/>
</dbReference>
<dbReference type="SMART" id="SM00650">
    <property type="entry name" value="rADc"/>
    <property type="match status" value="1"/>
</dbReference>